<protein>
    <submittedName>
        <fullName evidence="3">Uncharacterized protein</fullName>
    </submittedName>
</protein>
<reference evidence="3" key="1">
    <citation type="submission" date="2023-07" db="EMBL/GenBank/DDBJ databases">
        <authorList>
            <consortium name="AG Swart"/>
            <person name="Singh M."/>
            <person name="Singh A."/>
            <person name="Seah K."/>
            <person name="Emmerich C."/>
        </authorList>
    </citation>
    <scope>NUCLEOTIDE SEQUENCE</scope>
    <source>
        <strain evidence="3">DP1</strain>
    </source>
</reference>
<dbReference type="EMBL" id="CAMPGE010013881">
    <property type="protein sequence ID" value="CAI2372588.1"/>
    <property type="molecule type" value="Genomic_DNA"/>
</dbReference>
<evidence type="ECO:0000256" key="2">
    <source>
        <dbReference type="SAM" id="MobiDB-lite"/>
    </source>
</evidence>
<evidence type="ECO:0000313" key="3">
    <source>
        <dbReference type="EMBL" id="CAI2372588.1"/>
    </source>
</evidence>
<sequence length="733" mass="84508">MKSCSLQILRCIIRNSPSICSLDNELPSATLKTPHKIYSKKSVNSLNLSNSRAKMARRRMNNKTVVLNKIPNSKNKPSNLLKQNTGKKPISNEFSFGFTPSGSGTFSPSIFNKALEFERKSLQDIEKYVRRNRKAVLQRSHQASPPEIMLKAEPQKEEIKEPIIVEPGIPVKTAENDPRNEIQKIKIEKLVDQNNSRLKTKKLMMMLNRIILSNDSKIIQILEENKNSRSSPYSRNSKMANRLAMTHIEKEKTSLLMPKKSTMFMSRLKEKSMNSLTLKFDQEASPNLANIGGSPDPSQTLREDISEESSSFCMSESESQSSCSIKAAKIFNTKTSNQSEVFKNLQLSQFKTSMTRSENLKKNETASDKIEDSFENDSPSIGNAPGIKILDKFYTHEEIEQNFHKITEKYTSKDLEKHTENSKGSPSETDEFSEEKLLKRIEGMKKRRAESLGMVTRLLTKIDERKHLLTSKAQLKLAKIPPKVQGLKYIFDQFISQFEQESPENAKLIKKLWNNLLSELDGVSNEEVYEGFGIIEEVDRDVELLVRGCRQDIDTFERQNQEMVEVYKKYVDCKEKLDMSAQMCRKEKSLKDEYLSQLVEFKDQVYSFIPNYDKIVKGPHRVSVPTSESNTYFSSSSQENYLKIIDTNLKQLNMYKEACEYLKKDCSRLSRKNSTLKEKLKEEMEKIERLTDEKRVLLRQQKKKGSNIMIDQEIQVETYVQHEQSPEDVKEVI</sequence>
<gene>
    <name evidence="3" type="ORF">ECRASSUSDP1_LOCUS13919</name>
</gene>
<feature type="coiled-coil region" evidence="1">
    <location>
        <begin position="666"/>
        <end position="700"/>
    </location>
</feature>
<feature type="region of interest" description="Disordered" evidence="2">
    <location>
        <begin position="414"/>
        <end position="434"/>
    </location>
</feature>
<comment type="caution">
    <text evidence="3">The sequence shown here is derived from an EMBL/GenBank/DDBJ whole genome shotgun (WGS) entry which is preliminary data.</text>
</comment>
<keyword evidence="4" id="KW-1185">Reference proteome</keyword>
<keyword evidence="1" id="KW-0175">Coiled coil</keyword>
<accession>A0AAD1XH41</accession>
<organism evidence="3 4">
    <name type="scientific">Euplotes crassus</name>
    <dbReference type="NCBI Taxonomy" id="5936"/>
    <lineage>
        <taxon>Eukaryota</taxon>
        <taxon>Sar</taxon>
        <taxon>Alveolata</taxon>
        <taxon>Ciliophora</taxon>
        <taxon>Intramacronucleata</taxon>
        <taxon>Spirotrichea</taxon>
        <taxon>Hypotrichia</taxon>
        <taxon>Euplotida</taxon>
        <taxon>Euplotidae</taxon>
        <taxon>Moneuplotes</taxon>
    </lineage>
</organism>
<name>A0AAD1XH41_EUPCR</name>
<evidence type="ECO:0000256" key="1">
    <source>
        <dbReference type="SAM" id="Coils"/>
    </source>
</evidence>
<proteinExistence type="predicted"/>
<dbReference type="Proteomes" id="UP001295684">
    <property type="component" value="Unassembled WGS sequence"/>
</dbReference>
<evidence type="ECO:0000313" key="4">
    <source>
        <dbReference type="Proteomes" id="UP001295684"/>
    </source>
</evidence>
<dbReference type="AlphaFoldDB" id="A0AAD1XH41"/>